<reference evidence="4" key="1">
    <citation type="submission" date="2020-02" db="EMBL/GenBank/DDBJ databases">
        <authorList>
            <person name="Meier V. D."/>
        </authorList>
    </citation>
    <scope>NUCLEOTIDE SEQUENCE</scope>
    <source>
        <strain evidence="4">AVDCRST_MAG30</strain>
    </source>
</reference>
<evidence type="ECO:0000256" key="2">
    <source>
        <dbReference type="SAM" id="Phobius"/>
    </source>
</evidence>
<name>A0A6J4SA84_9ACTN</name>
<keyword evidence="2" id="KW-0472">Membrane</keyword>
<keyword evidence="2" id="KW-0812">Transmembrane</keyword>
<dbReference type="PANTHER" id="PTHR33371">
    <property type="entry name" value="INTERMEMBRANE PHOSPHOLIPID TRANSPORT SYSTEM BINDING PROTEIN MLAD-RELATED"/>
    <property type="match status" value="1"/>
</dbReference>
<evidence type="ECO:0000313" key="4">
    <source>
        <dbReference type="EMBL" id="CAA9490207.1"/>
    </source>
</evidence>
<feature type="domain" description="Mce/MlaD" evidence="3">
    <location>
        <begin position="49"/>
        <end position="127"/>
    </location>
</feature>
<keyword evidence="2" id="KW-1133">Transmembrane helix</keyword>
<feature type="region of interest" description="Disordered" evidence="1">
    <location>
        <begin position="439"/>
        <end position="458"/>
    </location>
</feature>
<dbReference type="AlphaFoldDB" id="A0A6J4SA84"/>
<feature type="transmembrane region" description="Helical" evidence="2">
    <location>
        <begin position="12"/>
        <end position="31"/>
    </location>
</feature>
<dbReference type="InterPro" id="IPR003399">
    <property type="entry name" value="Mce/MlaD"/>
</dbReference>
<dbReference type="PANTHER" id="PTHR33371:SF4">
    <property type="entry name" value="INTERMEMBRANE PHOSPHOLIPID TRANSPORT SYSTEM BINDING PROTEIN MLAD"/>
    <property type="match status" value="1"/>
</dbReference>
<sequence length="458" mass="49048">MRTAIRKHLRDFIAILALFTVAIGVSSYILVNQRLTLPGWVPVIGKDFYVIKGAFSTAQAVTPGQGQTVQIAGVSVGELSEVRLKEGQAIITMRLDDEYDGRVYKDASALLRPKTGLKDMVVELTPGKRAAGAMPEGGRIPVSETLPDVNLDEILASLDADTRDYLQLLLGGGGEGLRDNGVALRRALKRFEPTGRALRKVNEQLATRRANISRVIHNFSLLTEELGDSDDEIAQFVDSSNAVFSSLASQDANLRATIRGLPTALDATQQALSGAEALGDELGPTLSALRPAARALGPSLRQSRPFFRETTPVIRDEIRPFTRSAQPFVRELRPTMRDLAAATPDLSESFGVLNRLVNTLAFNPKGEQEEGFLFWASWFNHLGGTLFATQDAHGPIRRGIVIISCTSLNILDQVTQTNPQLATLIGLLNAPRRAAVCPGAGTPGAGASPTPTPAGGGG</sequence>
<dbReference type="Pfam" id="PF02470">
    <property type="entry name" value="MlaD"/>
    <property type="match status" value="1"/>
</dbReference>
<organism evidence="4">
    <name type="scientific">uncultured Solirubrobacteraceae bacterium</name>
    <dbReference type="NCBI Taxonomy" id="1162706"/>
    <lineage>
        <taxon>Bacteria</taxon>
        <taxon>Bacillati</taxon>
        <taxon>Actinomycetota</taxon>
        <taxon>Thermoleophilia</taxon>
        <taxon>Solirubrobacterales</taxon>
        <taxon>Solirubrobacteraceae</taxon>
        <taxon>environmental samples</taxon>
    </lineage>
</organism>
<accession>A0A6J4SA84</accession>
<dbReference type="EMBL" id="CADCVS010000192">
    <property type="protein sequence ID" value="CAA9490207.1"/>
    <property type="molecule type" value="Genomic_DNA"/>
</dbReference>
<gene>
    <name evidence="4" type="ORF">AVDCRST_MAG30-1321</name>
</gene>
<proteinExistence type="predicted"/>
<protein>
    <recommendedName>
        <fullName evidence="3">Mce/MlaD domain-containing protein</fullName>
    </recommendedName>
</protein>
<dbReference type="InterPro" id="IPR052336">
    <property type="entry name" value="MlaD_Phospholipid_Transporter"/>
</dbReference>
<evidence type="ECO:0000256" key="1">
    <source>
        <dbReference type="SAM" id="MobiDB-lite"/>
    </source>
</evidence>
<evidence type="ECO:0000259" key="3">
    <source>
        <dbReference type="Pfam" id="PF02470"/>
    </source>
</evidence>